<keyword evidence="3" id="KW-1185">Reference proteome</keyword>
<dbReference type="OrthoDB" id="2145995at2"/>
<feature type="transmembrane region" description="Helical" evidence="1">
    <location>
        <begin position="87"/>
        <end position="105"/>
    </location>
</feature>
<organism evidence="2 3">
    <name type="scientific">Weissella muntiaci</name>
    <dbReference type="NCBI Taxonomy" id="2508881"/>
    <lineage>
        <taxon>Bacteria</taxon>
        <taxon>Bacillati</taxon>
        <taxon>Bacillota</taxon>
        <taxon>Bacilli</taxon>
        <taxon>Lactobacillales</taxon>
        <taxon>Lactobacillaceae</taxon>
        <taxon>Weissella</taxon>
    </lineage>
</organism>
<evidence type="ECO:0000313" key="2">
    <source>
        <dbReference type="EMBL" id="TYC50136.1"/>
    </source>
</evidence>
<keyword evidence="1" id="KW-0812">Transmembrane</keyword>
<name>A0A6C2C941_9LACO</name>
<feature type="transmembrane region" description="Helical" evidence="1">
    <location>
        <begin position="39"/>
        <end position="57"/>
    </location>
</feature>
<evidence type="ECO:0000313" key="3">
    <source>
        <dbReference type="Proteomes" id="UP000371977"/>
    </source>
</evidence>
<keyword evidence="1" id="KW-1133">Transmembrane helix</keyword>
<evidence type="ECO:0000256" key="1">
    <source>
        <dbReference type="SAM" id="Phobius"/>
    </source>
</evidence>
<feature type="transmembrane region" description="Helical" evidence="1">
    <location>
        <begin position="64"/>
        <end position="81"/>
    </location>
</feature>
<dbReference type="Proteomes" id="UP000371977">
    <property type="component" value="Unassembled WGS sequence"/>
</dbReference>
<feature type="transmembrane region" description="Helical" evidence="1">
    <location>
        <begin position="12"/>
        <end position="33"/>
    </location>
</feature>
<dbReference type="EMBL" id="SDGZ01000010">
    <property type="protein sequence ID" value="TYC50136.1"/>
    <property type="molecule type" value="Genomic_DNA"/>
</dbReference>
<dbReference type="AlphaFoldDB" id="A0A6C2C941"/>
<comment type="caution">
    <text evidence="2">The sequence shown here is derived from an EMBL/GenBank/DDBJ whole genome shotgun (WGS) entry which is preliminary data.</text>
</comment>
<sequence>MSRLKEVFDWRFWIWQPILAFLLPFLIDQIHFLGTNFKIIGLLFILNSAFSVFVGLYLRSHGSFWYLLIVWPLIFALATWLGFNESLYGYFFAILYLVIGIFSYTHGQTEEIDYNDQIPVDGGFKGDR</sequence>
<keyword evidence="1" id="KW-0472">Membrane</keyword>
<reference evidence="2 3" key="1">
    <citation type="submission" date="2019-01" db="EMBL/GenBank/DDBJ databases">
        <title>Weissella sp. nov., a novel lactic acid bacterium isolated from animal feces.</title>
        <authorList>
            <person name="Wang L.-T."/>
        </authorList>
    </citation>
    <scope>NUCLEOTIDE SEQUENCE [LARGE SCALE GENOMIC DNA]</scope>
    <source>
        <strain evidence="2 3">8H-2</strain>
    </source>
</reference>
<protein>
    <submittedName>
        <fullName evidence="2">Uncharacterized protein</fullName>
    </submittedName>
</protein>
<accession>A0A6C2C941</accession>
<gene>
    <name evidence="2" type="ORF">ESZ50_03530</name>
</gene>
<dbReference type="RefSeq" id="WP_148622218.1">
    <property type="nucleotide sequence ID" value="NZ_SDGZ01000010.1"/>
</dbReference>
<proteinExistence type="predicted"/>